<evidence type="ECO:0000313" key="3">
    <source>
        <dbReference type="EMBL" id="PJF45772.1"/>
    </source>
</evidence>
<dbReference type="GO" id="GO:0019290">
    <property type="term" value="P:siderophore biosynthetic process"/>
    <property type="evidence" value="ECO:0007669"/>
    <property type="project" value="InterPro"/>
</dbReference>
<dbReference type="PANTHER" id="PTHR43669">
    <property type="entry name" value="5-KETO-D-GLUCONATE 5-REDUCTASE"/>
    <property type="match status" value="1"/>
</dbReference>
<gene>
    <name evidence="3" type="ORF">CUN48_17190</name>
</gene>
<dbReference type="AlphaFoldDB" id="A0A2M8Q7K4"/>
<dbReference type="SUPFAM" id="SSF51735">
    <property type="entry name" value="NAD(P)-binding Rossmann-fold domains"/>
    <property type="match status" value="1"/>
</dbReference>
<proteinExistence type="inferred from homology"/>
<dbReference type="Proteomes" id="UP000230790">
    <property type="component" value="Unassembled WGS sequence"/>
</dbReference>
<dbReference type="CDD" id="cd05233">
    <property type="entry name" value="SDR_c"/>
    <property type="match status" value="1"/>
</dbReference>
<sequence length="128" mass="13234">MGRYTHLFDLSGRRALVIGAGSGIGRAAAHGLASFGAEVVCADVREEAAAETAAMIAADGGVASAQKVDLRSADEVEALIAALPSLDILVTTPSINVRKPMVEITEEEFERVVGLNLRGTFLALRAAG</sequence>
<dbReference type="EMBL" id="PGTN01000770">
    <property type="protein sequence ID" value="PJF45772.1"/>
    <property type="molecule type" value="Genomic_DNA"/>
</dbReference>
<evidence type="ECO:0000313" key="4">
    <source>
        <dbReference type="Proteomes" id="UP000230790"/>
    </source>
</evidence>
<accession>A0A2M8Q7K4</accession>
<protein>
    <submittedName>
        <fullName evidence="3">3-oxoacyl-ACP reductase</fullName>
    </submittedName>
</protein>
<dbReference type="PANTHER" id="PTHR43669:SF14">
    <property type="entry name" value="OXIDOREDUCTASE"/>
    <property type="match status" value="1"/>
</dbReference>
<dbReference type="Gene3D" id="3.40.50.720">
    <property type="entry name" value="NAD(P)-binding Rossmann-like Domain"/>
    <property type="match status" value="1"/>
</dbReference>
<feature type="non-terminal residue" evidence="3">
    <location>
        <position position="128"/>
    </location>
</feature>
<keyword evidence="2" id="KW-0560">Oxidoreductase</keyword>
<dbReference type="InterPro" id="IPR003560">
    <property type="entry name" value="DHB_DH"/>
</dbReference>
<evidence type="ECO:0000256" key="2">
    <source>
        <dbReference type="ARBA" id="ARBA00023002"/>
    </source>
</evidence>
<dbReference type="GO" id="GO:0008667">
    <property type="term" value="F:2,3-dihydro-2,3-dihydroxybenzoate dehydrogenase activity"/>
    <property type="evidence" value="ECO:0007669"/>
    <property type="project" value="InterPro"/>
</dbReference>
<organism evidence="3 4">
    <name type="scientific">Candidatus Thermofonsia Clade 3 bacterium</name>
    <dbReference type="NCBI Taxonomy" id="2364212"/>
    <lineage>
        <taxon>Bacteria</taxon>
        <taxon>Bacillati</taxon>
        <taxon>Chloroflexota</taxon>
        <taxon>Candidatus Thermofontia</taxon>
        <taxon>Candidatus Thermofonsia Clade 3</taxon>
    </lineage>
</organism>
<dbReference type="PRINTS" id="PR01397">
    <property type="entry name" value="DHBDHDRGNASE"/>
</dbReference>
<dbReference type="InterPro" id="IPR036291">
    <property type="entry name" value="NAD(P)-bd_dom_sf"/>
</dbReference>
<comment type="similarity">
    <text evidence="1">Belongs to the short-chain dehydrogenases/reductases (SDR) family.</text>
</comment>
<evidence type="ECO:0000256" key="1">
    <source>
        <dbReference type="ARBA" id="ARBA00006484"/>
    </source>
</evidence>
<dbReference type="InterPro" id="IPR002347">
    <property type="entry name" value="SDR_fam"/>
</dbReference>
<dbReference type="Pfam" id="PF00106">
    <property type="entry name" value="adh_short"/>
    <property type="match status" value="1"/>
</dbReference>
<reference evidence="3 4" key="1">
    <citation type="submission" date="2017-11" db="EMBL/GenBank/DDBJ databases">
        <title>Evolution of Phototrophy in the Chloroflexi Phylum Driven by Horizontal Gene Transfer.</title>
        <authorList>
            <person name="Ward L.M."/>
            <person name="Hemp J."/>
            <person name="Shih P.M."/>
            <person name="Mcglynn S.E."/>
            <person name="Fischer W."/>
        </authorList>
    </citation>
    <scope>NUCLEOTIDE SEQUENCE [LARGE SCALE GENOMIC DNA]</scope>
    <source>
        <strain evidence="3">JP3_7</strain>
    </source>
</reference>
<comment type="caution">
    <text evidence="3">The sequence shown here is derived from an EMBL/GenBank/DDBJ whole genome shotgun (WGS) entry which is preliminary data.</text>
</comment>
<name>A0A2M8Q7K4_9CHLR</name>